<evidence type="ECO:0000313" key="3">
    <source>
        <dbReference type="EMBL" id="TPE53901.1"/>
    </source>
</evidence>
<dbReference type="CDD" id="cd00118">
    <property type="entry name" value="LysM"/>
    <property type="match status" value="1"/>
</dbReference>
<dbReference type="PANTHER" id="PTHR21666">
    <property type="entry name" value="PEPTIDASE-RELATED"/>
    <property type="match status" value="1"/>
</dbReference>
<evidence type="ECO:0000256" key="1">
    <source>
        <dbReference type="SAM" id="MobiDB-lite"/>
    </source>
</evidence>
<dbReference type="AlphaFoldDB" id="A0A501X106"/>
<dbReference type="GO" id="GO:0004222">
    <property type="term" value="F:metalloendopeptidase activity"/>
    <property type="evidence" value="ECO:0007669"/>
    <property type="project" value="TreeGrafter"/>
</dbReference>
<feature type="domain" description="LysM" evidence="2">
    <location>
        <begin position="179"/>
        <end position="223"/>
    </location>
</feature>
<evidence type="ECO:0000313" key="4">
    <source>
        <dbReference type="Proteomes" id="UP000319255"/>
    </source>
</evidence>
<keyword evidence="4" id="KW-1185">Reference proteome</keyword>
<dbReference type="PROSITE" id="PS51782">
    <property type="entry name" value="LYSM"/>
    <property type="match status" value="1"/>
</dbReference>
<dbReference type="InterPro" id="IPR036779">
    <property type="entry name" value="LysM_dom_sf"/>
</dbReference>
<dbReference type="CDD" id="cd12797">
    <property type="entry name" value="M23_peptidase"/>
    <property type="match status" value="1"/>
</dbReference>
<dbReference type="Gene3D" id="3.10.350.10">
    <property type="entry name" value="LysM domain"/>
    <property type="match status" value="1"/>
</dbReference>
<feature type="region of interest" description="Disordered" evidence="1">
    <location>
        <begin position="233"/>
        <end position="270"/>
    </location>
</feature>
<dbReference type="InterPro" id="IPR016047">
    <property type="entry name" value="M23ase_b-sheet_dom"/>
</dbReference>
<dbReference type="InterPro" id="IPR018392">
    <property type="entry name" value="LysM"/>
</dbReference>
<dbReference type="Proteomes" id="UP000319255">
    <property type="component" value="Unassembled WGS sequence"/>
</dbReference>
<name>A0A501X106_9RHOB</name>
<feature type="compositionally biased region" description="Low complexity" evidence="1">
    <location>
        <begin position="154"/>
        <end position="164"/>
    </location>
</feature>
<accession>A0A501X106</accession>
<protein>
    <submittedName>
        <fullName evidence="3">LysM peptidoglycan-binding domain-containing M23 family metallopeptidase</fullName>
    </submittedName>
</protein>
<feature type="region of interest" description="Disordered" evidence="1">
    <location>
        <begin position="151"/>
        <end position="176"/>
    </location>
</feature>
<dbReference type="RefSeq" id="WP_140452480.1">
    <property type="nucleotide sequence ID" value="NZ_VFRP01000001.1"/>
</dbReference>
<dbReference type="Pfam" id="PF01476">
    <property type="entry name" value="LysM"/>
    <property type="match status" value="2"/>
</dbReference>
<dbReference type="SMART" id="SM00257">
    <property type="entry name" value="LysM"/>
    <property type="match status" value="2"/>
</dbReference>
<gene>
    <name evidence="3" type="ORF">FJM51_02310</name>
</gene>
<dbReference type="Gene3D" id="2.70.70.10">
    <property type="entry name" value="Glucose Permease (Domain IIA)"/>
    <property type="match status" value="1"/>
</dbReference>
<dbReference type="PANTHER" id="PTHR21666:SF290">
    <property type="entry name" value="PEPTIDASE M23 DOMAIN PROTEIN"/>
    <property type="match status" value="1"/>
</dbReference>
<dbReference type="InterPro" id="IPR011055">
    <property type="entry name" value="Dup_hybrid_motif"/>
</dbReference>
<sequence>MRDARAPGPGPIAGEVQGKRRTGAAAALMISTALVLSGCAGFEPFGAAPATGSGAVIANEAPDSRGVITYASYQVVVARDGDTIATVANRLGIPPAELGNRNSLPTDYMLRQGEILLLPDSFPRPGALGGDVTSQPLDGGWSPERASQAIDGGAATPAAPATAANPFQNGQTEPLIDPVRHRVESGETAYSIARLYGVSVTALASWNGLGPDLAVRPNQELLIPIVSGANSISSAPSAEAPGQATPVPPPPSASTPLPENIETPQTPVAPDLGQYRTPQGGRLAAPVTGAIARPYDTANPNGVGYAAAAGTPVKAAGDGEVALISNELGGQGSIVLIRHRDDLMTTYSTLANVSVKKGDKVQAGQVIGVVAPRDRPELQFDVFRGTTSVDPTTYLPK</sequence>
<dbReference type="Pfam" id="PF01551">
    <property type="entry name" value="Peptidase_M23"/>
    <property type="match status" value="1"/>
</dbReference>
<evidence type="ECO:0000259" key="2">
    <source>
        <dbReference type="PROSITE" id="PS51782"/>
    </source>
</evidence>
<dbReference type="EMBL" id="VFRP01000001">
    <property type="protein sequence ID" value="TPE53901.1"/>
    <property type="molecule type" value="Genomic_DNA"/>
</dbReference>
<proteinExistence type="predicted"/>
<dbReference type="SUPFAM" id="SSF51261">
    <property type="entry name" value="Duplicated hybrid motif"/>
    <property type="match status" value="1"/>
</dbReference>
<reference evidence="3 4" key="1">
    <citation type="submission" date="2019-06" db="EMBL/GenBank/DDBJ databases">
        <title>A novel bacterium of genus Amaricoccus, isolated from marine sediment.</title>
        <authorList>
            <person name="Huang H."/>
            <person name="Mo K."/>
            <person name="Hu Y."/>
        </authorList>
    </citation>
    <scope>NUCLEOTIDE SEQUENCE [LARGE SCALE GENOMIC DNA]</scope>
    <source>
        <strain evidence="3 4">HB172011</strain>
    </source>
</reference>
<dbReference type="InterPro" id="IPR050570">
    <property type="entry name" value="Cell_wall_metabolism_enzyme"/>
</dbReference>
<comment type="caution">
    <text evidence="3">The sequence shown here is derived from an EMBL/GenBank/DDBJ whole genome shotgun (WGS) entry which is preliminary data.</text>
</comment>
<organism evidence="3 4">
    <name type="scientific">Amaricoccus solimangrovi</name>
    <dbReference type="NCBI Taxonomy" id="2589815"/>
    <lineage>
        <taxon>Bacteria</taxon>
        <taxon>Pseudomonadati</taxon>
        <taxon>Pseudomonadota</taxon>
        <taxon>Alphaproteobacteria</taxon>
        <taxon>Rhodobacterales</taxon>
        <taxon>Paracoccaceae</taxon>
        <taxon>Amaricoccus</taxon>
    </lineage>
</organism>
<dbReference type="OrthoDB" id="9795421at2"/>
<dbReference type="SUPFAM" id="SSF54106">
    <property type="entry name" value="LysM domain"/>
    <property type="match status" value="1"/>
</dbReference>